<accession>A0A852ZTT4</accession>
<dbReference type="Gene3D" id="1.20.1260.110">
    <property type="entry name" value="DNA integrity scanning linker region"/>
    <property type="match status" value="1"/>
</dbReference>
<dbReference type="HAMAP" id="MF_01438">
    <property type="entry name" value="DisA"/>
    <property type="match status" value="1"/>
</dbReference>
<protein>
    <recommendedName>
        <fullName evidence="12">DNA integrity scanning protein DisA</fullName>
    </recommendedName>
    <alternativeName>
        <fullName evidence="12">Cyclic di-AMP synthase</fullName>
        <shortName evidence="12">c-di-AMP synthase</shortName>
    </alternativeName>
    <alternativeName>
        <fullName evidence="12">Diadenylate cyclase</fullName>
        <ecNumber evidence="12">2.7.7.85</ecNumber>
    </alternativeName>
</protein>
<keyword evidence="4 12" id="KW-0548">Nucleotidyltransferase</keyword>
<dbReference type="NCBIfam" id="NF010009">
    <property type="entry name" value="PRK13482.1"/>
    <property type="match status" value="1"/>
</dbReference>
<dbReference type="InterPro" id="IPR023763">
    <property type="entry name" value="DNA_integrity_scanning_protein"/>
</dbReference>
<keyword evidence="5 12" id="KW-0547">Nucleotide-binding</keyword>
<dbReference type="AlphaFoldDB" id="A0A852ZTT4"/>
<evidence type="ECO:0000256" key="10">
    <source>
        <dbReference type="ARBA" id="ARBA00023204"/>
    </source>
</evidence>
<organism evidence="14 15">
    <name type="scientific">Allostreptomyces psammosilenae</name>
    <dbReference type="NCBI Taxonomy" id="1892865"/>
    <lineage>
        <taxon>Bacteria</taxon>
        <taxon>Bacillati</taxon>
        <taxon>Actinomycetota</taxon>
        <taxon>Actinomycetes</taxon>
        <taxon>Kitasatosporales</taxon>
        <taxon>Streptomycetaceae</taxon>
        <taxon>Allostreptomyces</taxon>
    </lineage>
</organism>
<dbReference type="FunFam" id="1.10.150.20:FF:000016">
    <property type="entry name" value="DNA integrity scanning protein DisA"/>
    <property type="match status" value="1"/>
</dbReference>
<dbReference type="InterPro" id="IPR036888">
    <property type="entry name" value="DNA_integrity_DisA_N_sf"/>
</dbReference>
<dbReference type="GO" id="GO:0005524">
    <property type="term" value="F:ATP binding"/>
    <property type="evidence" value="ECO:0007669"/>
    <property type="project" value="UniProtKB-UniRule"/>
</dbReference>
<keyword evidence="8 12" id="KW-0460">Magnesium</keyword>
<dbReference type="Pfam" id="PF10635">
    <property type="entry name" value="DisA-linker"/>
    <property type="match status" value="1"/>
</dbReference>
<dbReference type="Gene3D" id="3.40.1700.10">
    <property type="entry name" value="DNA integrity scanning protein, DisA, N-terminal domain"/>
    <property type="match status" value="1"/>
</dbReference>
<dbReference type="SUPFAM" id="SSF143597">
    <property type="entry name" value="YojJ-like"/>
    <property type="match status" value="1"/>
</dbReference>
<gene>
    <name evidence="12" type="primary">disA</name>
    <name evidence="14" type="ORF">FHU37_002682</name>
</gene>
<dbReference type="InterPro" id="IPR003390">
    <property type="entry name" value="DNA_integrity_scan_DisA_N"/>
</dbReference>
<evidence type="ECO:0000313" key="14">
    <source>
        <dbReference type="EMBL" id="NYI05739.1"/>
    </source>
</evidence>
<keyword evidence="7 12" id="KW-0067">ATP-binding</keyword>
<evidence type="ECO:0000256" key="9">
    <source>
        <dbReference type="ARBA" id="ARBA00023125"/>
    </source>
</evidence>
<proteinExistence type="inferred from homology"/>
<dbReference type="GO" id="GO:0006281">
    <property type="term" value="P:DNA repair"/>
    <property type="evidence" value="ECO:0007669"/>
    <property type="project" value="UniProtKB-UniRule"/>
</dbReference>
<dbReference type="PANTHER" id="PTHR34185">
    <property type="entry name" value="DIADENYLATE CYCLASE"/>
    <property type="match status" value="1"/>
</dbReference>
<keyword evidence="9 12" id="KW-0238">DNA-binding</keyword>
<comment type="caution">
    <text evidence="14">The sequence shown here is derived from an EMBL/GenBank/DDBJ whole genome shotgun (WGS) entry which is preliminary data.</text>
</comment>
<dbReference type="GO" id="GO:0004016">
    <property type="term" value="F:adenylate cyclase activity"/>
    <property type="evidence" value="ECO:0007669"/>
    <property type="project" value="TreeGrafter"/>
</dbReference>
<dbReference type="Proteomes" id="UP000567795">
    <property type="component" value="Unassembled WGS sequence"/>
</dbReference>
<dbReference type="SUPFAM" id="SSF47781">
    <property type="entry name" value="RuvA domain 2-like"/>
    <property type="match status" value="1"/>
</dbReference>
<evidence type="ECO:0000256" key="8">
    <source>
        <dbReference type="ARBA" id="ARBA00022842"/>
    </source>
</evidence>
<dbReference type="Pfam" id="PF12826">
    <property type="entry name" value="HHH_2"/>
    <property type="match status" value="1"/>
</dbReference>
<evidence type="ECO:0000256" key="3">
    <source>
        <dbReference type="ARBA" id="ARBA00022679"/>
    </source>
</evidence>
<evidence type="ECO:0000259" key="13">
    <source>
        <dbReference type="PROSITE" id="PS51794"/>
    </source>
</evidence>
<keyword evidence="15" id="KW-1185">Reference proteome</keyword>
<feature type="binding site" evidence="12">
    <location>
        <begin position="112"/>
        <end position="116"/>
    </location>
    <ligand>
        <name>ATP</name>
        <dbReference type="ChEBI" id="CHEBI:30616"/>
    </ligand>
</feature>
<evidence type="ECO:0000256" key="12">
    <source>
        <dbReference type="HAMAP-Rule" id="MF_01438"/>
    </source>
</evidence>
<dbReference type="FunFam" id="1.20.1260.110:FF:000002">
    <property type="entry name" value="DNA integrity scanning protein DisA"/>
    <property type="match status" value="1"/>
</dbReference>
<sequence>MAANDRADKGSGAEALLRASLRSVAPGTALRDGLERVLRGNTGGLIVLGFDRTVEALCTGGFVLDVEFSSTRLRELCKLDGAVVLDKDITKIVRAGVQLVPDATIPTEETGTRHRTAERVNKQTGYPVISVSQSMRLIALYVNGQRRVLEDSAAILSRANQALATLERYKLRLDEVAGTLSALEIEDLVTVRDVASVSQRLEMVRRIAQEIAEYVVELGTDGRLLSLQLDELIAGVEPERELVARDYFPDRAGKKGRTLEDVLAALDALSHGELLDLSTVSRTLGFSGTPESLDSAVSPHGYRLLAKVPRLPNTVIERLVEHFGGLQKLLAASVDDLQAVDGVGETRARSVREGLSRLAESSILERYV</sequence>
<feature type="domain" description="DAC" evidence="13">
    <location>
        <begin position="14"/>
        <end position="152"/>
    </location>
</feature>
<comment type="catalytic activity">
    <reaction evidence="1 12">
        <text>2 ATP = 3',3'-c-di-AMP + 2 diphosphate</text>
        <dbReference type="Rhea" id="RHEA:35655"/>
        <dbReference type="ChEBI" id="CHEBI:30616"/>
        <dbReference type="ChEBI" id="CHEBI:33019"/>
        <dbReference type="ChEBI" id="CHEBI:71500"/>
        <dbReference type="EC" id="2.7.7.85"/>
    </reaction>
</comment>
<dbReference type="InterPro" id="IPR018906">
    <property type="entry name" value="DNA_integrity_scan_DisA_link"/>
</dbReference>
<evidence type="ECO:0000313" key="15">
    <source>
        <dbReference type="Proteomes" id="UP000567795"/>
    </source>
</evidence>
<dbReference type="InterPro" id="IPR010994">
    <property type="entry name" value="RuvA_2-like"/>
</dbReference>
<comment type="cofactor">
    <cofactor evidence="2 12">
        <name>Mg(2+)</name>
        <dbReference type="ChEBI" id="CHEBI:18420"/>
    </cofactor>
</comment>
<comment type="function">
    <text evidence="12">Has also diadenylate cyclase activity, catalyzing the condensation of 2 ATP molecules into cyclic di-AMP (c-di-AMP). c-di-AMP likely acts as a signaling molecule that may couple DNA integrity with a cellular process.</text>
</comment>
<evidence type="ECO:0000256" key="2">
    <source>
        <dbReference type="ARBA" id="ARBA00001946"/>
    </source>
</evidence>
<dbReference type="Gene3D" id="1.10.150.20">
    <property type="entry name" value="5' to 3' exonuclease, C-terminal subdomain"/>
    <property type="match status" value="1"/>
</dbReference>
<evidence type="ECO:0000256" key="7">
    <source>
        <dbReference type="ARBA" id="ARBA00022840"/>
    </source>
</evidence>
<keyword evidence="10 12" id="KW-0234">DNA repair</keyword>
<keyword evidence="3 12" id="KW-0808">Transferase</keyword>
<dbReference type="GO" id="GO:0003677">
    <property type="term" value="F:DNA binding"/>
    <property type="evidence" value="ECO:0007669"/>
    <property type="project" value="UniProtKB-UniRule"/>
</dbReference>
<feature type="binding site" evidence="12">
    <location>
        <position position="81"/>
    </location>
    <ligand>
        <name>ATP</name>
        <dbReference type="ChEBI" id="CHEBI:30616"/>
    </ligand>
</feature>
<dbReference type="InterPro" id="IPR041663">
    <property type="entry name" value="DisA/LigA_HHH"/>
</dbReference>
<dbReference type="FunFam" id="3.40.1700.10:FF:000001">
    <property type="entry name" value="DNA integrity scanning protein DisA"/>
    <property type="match status" value="1"/>
</dbReference>
<dbReference type="EMBL" id="JACBZD010000001">
    <property type="protein sequence ID" value="NYI05739.1"/>
    <property type="molecule type" value="Genomic_DNA"/>
</dbReference>
<comment type="similarity">
    <text evidence="12">Belongs to the DisA family.</text>
</comment>
<name>A0A852ZTT4_9ACTN</name>
<dbReference type="EC" id="2.7.7.85" evidence="12"/>
<dbReference type="GO" id="GO:0106408">
    <property type="term" value="F:diadenylate cyclase activity"/>
    <property type="evidence" value="ECO:0007669"/>
    <property type="project" value="UniProtKB-EC"/>
</dbReference>
<dbReference type="InterPro" id="IPR050338">
    <property type="entry name" value="DisA"/>
</dbReference>
<comment type="subunit">
    <text evidence="11">Homooctamer. Interacts with RadA.</text>
</comment>
<evidence type="ECO:0000256" key="1">
    <source>
        <dbReference type="ARBA" id="ARBA00000877"/>
    </source>
</evidence>
<keyword evidence="6 12" id="KW-0227">DNA damage</keyword>
<evidence type="ECO:0000256" key="4">
    <source>
        <dbReference type="ARBA" id="ARBA00022695"/>
    </source>
</evidence>
<dbReference type="PANTHER" id="PTHR34185:SF3">
    <property type="entry name" value="DNA INTEGRITY SCANNING PROTEIN DISA"/>
    <property type="match status" value="1"/>
</dbReference>
<dbReference type="Pfam" id="PF02457">
    <property type="entry name" value="DAC"/>
    <property type="match status" value="1"/>
</dbReference>
<dbReference type="RefSeq" id="WP_179814430.1">
    <property type="nucleotide sequence ID" value="NZ_JACBZD010000001.1"/>
</dbReference>
<dbReference type="PROSITE" id="PS51794">
    <property type="entry name" value="DAC"/>
    <property type="match status" value="1"/>
</dbReference>
<dbReference type="InterPro" id="IPR038331">
    <property type="entry name" value="DisA_sf"/>
</dbReference>
<evidence type="ECO:0000256" key="5">
    <source>
        <dbReference type="ARBA" id="ARBA00022741"/>
    </source>
</evidence>
<comment type="function">
    <text evidence="12">Participates in a DNA-damage check-point. DisA forms globular foci that rapidly scan along the chromosomes searching for lesions.</text>
</comment>
<evidence type="ECO:0000256" key="11">
    <source>
        <dbReference type="ARBA" id="ARBA00064739"/>
    </source>
</evidence>
<feature type="binding site" evidence="12">
    <location>
        <position position="99"/>
    </location>
    <ligand>
        <name>ATP</name>
        <dbReference type="ChEBI" id="CHEBI:30616"/>
    </ligand>
</feature>
<reference evidence="14 15" key="1">
    <citation type="submission" date="2020-07" db="EMBL/GenBank/DDBJ databases">
        <title>Sequencing the genomes of 1000 actinobacteria strains.</title>
        <authorList>
            <person name="Klenk H.-P."/>
        </authorList>
    </citation>
    <scope>NUCLEOTIDE SEQUENCE [LARGE SCALE GENOMIC DNA]</scope>
    <source>
        <strain evidence="14 15">DSM 42178</strain>
    </source>
</reference>
<evidence type="ECO:0000256" key="6">
    <source>
        <dbReference type="ARBA" id="ARBA00022763"/>
    </source>
</evidence>